<gene>
    <name evidence="5" type="ORF">ACFR9U_09585</name>
</gene>
<dbReference type="InterPro" id="IPR041346">
    <property type="entry name" value="DR2241_Fer4"/>
</dbReference>
<dbReference type="Proteomes" id="UP001597119">
    <property type="component" value="Unassembled WGS sequence"/>
</dbReference>
<accession>A0ABD6CAG7</accession>
<evidence type="ECO:0000256" key="1">
    <source>
        <dbReference type="SAM" id="MobiDB-lite"/>
    </source>
</evidence>
<feature type="region of interest" description="Disordered" evidence="1">
    <location>
        <begin position="350"/>
        <end position="371"/>
    </location>
</feature>
<evidence type="ECO:0000259" key="3">
    <source>
        <dbReference type="Pfam" id="PF18069"/>
    </source>
</evidence>
<dbReference type="Gene3D" id="3.30.1360.190">
    <property type="match status" value="1"/>
</dbReference>
<name>A0ABD6CAG7_9EURY</name>
<dbReference type="AlphaFoldDB" id="A0ABD6CAG7"/>
<organism evidence="5 6">
    <name type="scientific">Halorientalis brevis</name>
    <dbReference type="NCBI Taxonomy" id="1126241"/>
    <lineage>
        <taxon>Archaea</taxon>
        <taxon>Methanobacteriati</taxon>
        <taxon>Methanobacteriota</taxon>
        <taxon>Stenosarchaea group</taxon>
        <taxon>Halobacteria</taxon>
        <taxon>Halobacteriales</taxon>
        <taxon>Haloarculaceae</taxon>
        <taxon>Halorientalis</taxon>
    </lineage>
</organism>
<sequence>MIETAVDHLIEAANEGDGVEFDGLHVQATDDGYEFRTPQTEQSGLSAEQLRDVASEQAAYVTNWHFFSDVASDEPARWAFLRWLEHADEDDVLARYGALDDGRTREWGQLHVTVERDDTGARRYDLRHVDDVDTPDDELRVHEDPLDARDLVRHDETGRYRPLKTAPTLRSGWVFPDLGPAALVETVEFVYPATIANWHREREGELDVSHWHETVERQTGIYGVVETWDRQEGHEHVDWVAEACCADSQCLKRREWEYDDETDLDVDGGDGEFPCREPCSMVISAARRWTKLEAEQSQTYEFELTPSEKEQIEEIIDAVADDRTDEIREADTREGANRYRARFLRAKRFDDDGNLCGVPTEREDDQDESGH</sequence>
<dbReference type="Pfam" id="PF18009">
    <property type="entry name" value="Fer4_23"/>
    <property type="match status" value="1"/>
</dbReference>
<dbReference type="RefSeq" id="WP_247374292.1">
    <property type="nucleotide sequence ID" value="NZ_JALLGV010000001.1"/>
</dbReference>
<dbReference type="InterPro" id="IPR041181">
    <property type="entry name" value="DR2241_middle"/>
</dbReference>
<feature type="compositionally biased region" description="Acidic residues" evidence="1">
    <location>
        <begin position="362"/>
        <end position="371"/>
    </location>
</feature>
<reference evidence="5 6" key="1">
    <citation type="journal article" date="2019" name="Int. J. Syst. Evol. Microbiol.">
        <title>The Global Catalogue of Microorganisms (GCM) 10K type strain sequencing project: providing services to taxonomists for standard genome sequencing and annotation.</title>
        <authorList>
            <consortium name="The Broad Institute Genomics Platform"/>
            <consortium name="The Broad Institute Genome Sequencing Center for Infectious Disease"/>
            <person name="Wu L."/>
            <person name="Ma J."/>
        </authorList>
    </citation>
    <scope>NUCLEOTIDE SEQUENCE [LARGE SCALE GENOMIC DNA]</scope>
    <source>
        <strain evidence="5 6">CGMCC 1.12125</strain>
    </source>
</reference>
<feature type="domain" description="DR2241 4Fe-4S iron-sulfur cluster binding" evidence="2">
    <location>
        <begin position="203"/>
        <end position="288"/>
    </location>
</feature>
<keyword evidence="6" id="KW-1185">Reference proteome</keyword>
<evidence type="ECO:0000313" key="5">
    <source>
        <dbReference type="EMBL" id="MFD1587235.1"/>
    </source>
</evidence>
<dbReference type="Pfam" id="PF24039">
    <property type="entry name" value="DUF7348"/>
    <property type="match status" value="1"/>
</dbReference>
<evidence type="ECO:0000259" key="4">
    <source>
        <dbReference type="Pfam" id="PF24039"/>
    </source>
</evidence>
<comment type="caution">
    <text evidence="5">The sequence shown here is derived from an EMBL/GenBank/DDBJ whole genome shotgun (WGS) entry which is preliminary data.</text>
</comment>
<evidence type="ECO:0000313" key="6">
    <source>
        <dbReference type="Proteomes" id="UP001597119"/>
    </source>
</evidence>
<protein>
    <submittedName>
        <fullName evidence="5">DR2241 family protein</fullName>
    </submittedName>
</protein>
<dbReference type="Pfam" id="PF18069">
    <property type="entry name" value="DR2241"/>
    <property type="match status" value="1"/>
</dbReference>
<dbReference type="InterPro" id="IPR055772">
    <property type="entry name" value="DUF7348"/>
</dbReference>
<proteinExistence type="predicted"/>
<evidence type="ECO:0000259" key="2">
    <source>
        <dbReference type="Pfam" id="PF18009"/>
    </source>
</evidence>
<feature type="domain" description="DR2241 stabilising" evidence="3">
    <location>
        <begin position="94"/>
        <end position="202"/>
    </location>
</feature>
<dbReference type="EMBL" id="JBHUDJ010000003">
    <property type="protein sequence ID" value="MFD1587235.1"/>
    <property type="molecule type" value="Genomic_DNA"/>
</dbReference>
<dbReference type="Gene3D" id="3.30.70.2320">
    <property type="match status" value="1"/>
</dbReference>
<feature type="domain" description="DUF7348" evidence="4">
    <location>
        <begin position="3"/>
        <end position="71"/>
    </location>
</feature>